<feature type="domain" description="Signal transduction histidine kinase internal region" evidence="13">
    <location>
        <begin position="382"/>
        <end position="461"/>
    </location>
</feature>
<evidence type="ECO:0000256" key="1">
    <source>
        <dbReference type="ARBA" id="ARBA00004651"/>
    </source>
</evidence>
<keyword evidence="3" id="KW-0597">Phosphoprotein</keyword>
<evidence type="ECO:0000259" key="13">
    <source>
        <dbReference type="Pfam" id="PF06580"/>
    </source>
</evidence>
<keyword evidence="6" id="KW-0547">Nucleotide-binding</keyword>
<dbReference type="Gene3D" id="3.30.565.10">
    <property type="entry name" value="Histidine kinase-like ATPase, C-terminal domain"/>
    <property type="match status" value="1"/>
</dbReference>
<evidence type="ECO:0000256" key="10">
    <source>
        <dbReference type="ARBA" id="ARBA00023012"/>
    </source>
</evidence>
<evidence type="ECO:0000256" key="4">
    <source>
        <dbReference type="ARBA" id="ARBA00022679"/>
    </source>
</evidence>
<keyword evidence="2" id="KW-1003">Cell membrane</keyword>
<protein>
    <submittedName>
        <fullName evidence="14">Sensor histidine kinase</fullName>
    </submittedName>
</protein>
<proteinExistence type="predicted"/>
<keyword evidence="4" id="KW-0808">Transferase</keyword>
<dbReference type="Pfam" id="PF06580">
    <property type="entry name" value="His_kinase"/>
    <property type="match status" value="1"/>
</dbReference>
<evidence type="ECO:0000256" key="6">
    <source>
        <dbReference type="ARBA" id="ARBA00022741"/>
    </source>
</evidence>
<evidence type="ECO:0000256" key="9">
    <source>
        <dbReference type="ARBA" id="ARBA00022989"/>
    </source>
</evidence>
<evidence type="ECO:0000313" key="15">
    <source>
        <dbReference type="Proteomes" id="UP001600943"/>
    </source>
</evidence>
<dbReference type="GO" id="GO:0016301">
    <property type="term" value="F:kinase activity"/>
    <property type="evidence" value="ECO:0007669"/>
    <property type="project" value="UniProtKB-KW"/>
</dbReference>
<feature type="transmembrane region" description="Helical" evidence="12">
    <location>
        <begin position="287"/>
        <end position="306"/>
    </location>
</feature>
<keyword evidence="9 12" id="KW-1133">Transmembrane helix</keyword>
<keyword evidence="11 12" id="KW-0472">Membrane</keyword>
<gene>
    <name evidence="14" type="ORF">K040078D81_50260</name>
</gene>
<comment type="caution">
    <text evidence="14">The sequence shown here is derived from an EMBL/GenBank/DDBJ whole genome shotgun (WGS) entry which is preliminary data.</text>
</comment>
<reference evidence="14 15" key="1">
    <citation type="submission" date="2024-04" db="EMBL/GenBank/DDBJ databases">
        <title>Defined microbial consortia suppress multidrug-resistant proinflammatory Enterobacteriaceae via ecological control.</title>
        <authorList>
            <person name="Furuichi M."/>
            <person name="Kawaguchi T."/>
            <person name="Pust M."/>
            <person name="Yasuma K."/>
            <person name="Plichta D."/>
            <person name="Hasegawa N."/>
            <person name="Ohya T."/>
            <person name="Bhattarai S."/>
            <person name="Sasajima S."/>
            <person name="Aoto Y."/>
            <person name="Tuganbaev T."/>
            <person name="Yaginuma M."/>
            <person name="Ueda M."/>
            <person name="Okahashi N."/>
            <person name="Amafuji K."/>
            <person name="Kiridooshi Y."/>
            <person name="Sugita K."/>
            <person name="Strazar M."/>
            <person name="Skelly A."/>
            <person name="Suda W."/>
            <person name="Hattori M."/>
            <person name="Nakamoto N."/>
            <person name="Caballero S."/>
            <person name="Norman J."/>
            <person name="Olle B."/>
            <person name="Tanoue T."/>
            <person name="Arita M."/>
            <person name="Bucci V."/>
            <person name="Atarashi K."/>
            <person name="Xavier R."/>
            <person name="Honda K."/>
        </authorList>
    </citation>
    <scope>NUCLEOTIDE SEQUENCE [LARGE SCALE GENOMIC DNA]</scope>
    <source>
        <strain evidence="15">k04-0078-D8-1</strain>
    </source>
</reference>
<keyword evidence="15" id="KW-1185">Reference proteome</keyword>
<keyword evidence="8" id="KW-0067">ATP-binding</keyword>
<organism evidence="14 15">
    <name type="scientific">Blautia hominis</name>
    <dbReference type="NCBI Taxonomy" id="2025493"/>
    <lineage>
        <taxon>Bacteria</taxon>
        <taxon>Bacillati</taxon>
        <taxon>Bacillota</taxon>
        <taxon>Clostridia</taxon>
        <taxon>Lachnospirales</taxon>
        <taxon>Lachnospiraceae</taxon>
        <taxon>Blautia</taxon>
    </lineage>
</organism>
<dbReference type="InterPro" id="IPR010559">
    <property type="entry name" value="Sig_transdc_His_kin_internal"/>
</dbReference>
<dbReference type="Proteomes" id="UP001600943">
    <property type="component" value="Unassembled WGS sequence"/>
</dbReference>
<evidence type="ECO:0000256" key="3">
    <source>
        <dbReference type="ARBA" id="ARBA00022553"/>
    </source>
</evidence>
<evidence type="ECO:0000256" key="11">
    <source>
        <dbReference type="ARBA" id="ARBA00023136"/>
    </source>
</evidence>
<accession>A0ABQ0BHG9</accession>
<sequence length="596" mass="70115">MAKRIQSMLDMHLNNLIMKKKLFLLYFCCVMLPLVVTDTVIVGIIVKNEYDTKQERMKNDISSVEYTLNTAAEEAVSLSKNIYFNKYINNFLNTEFESPLDYYNQYQDLLRDSLFDSSLGTSNAIITMYADNLTLVNGGKFWKINSIENQEWYGEFMDSGQEMQIYFYYDDYRTTELTPLRKASFVRRLDRYKRDPYEKLLKIDLDYAGINQNLVMANYENDIYVCNRDRIVFSNKGNTSQQQNYERMGGIYQKRGAYMEKTGFYGQELEIYVIPQNSNFFKIILHYLPQIFLLIFINILMPYIFMQTLGRTFVDRLGILSRTFNYRNQGKLEEIKEIQGTDEIASLMRNYNIMAKETNHLIETVYKSRLKQQEMNIARQKAELLALHGQINPHFLFNILENIRMRSVLKHENETAEMIEKLSIMERQYVEWGTDMLTIREESRFVEAYLNLQKYRFGNRLSYSIDIEEACFEYRIPKLSLVTFAENSCVHGIEDKAAKCWIFVKVYKNRDKLFMEIEDTGSGMSETYLCYLREKMENANIEMLKEKGRVGVVNACLRLKMLTEGNVRFTLESEVGVGTIVTISAPVKYFEEGTKC</sequence>
<dbReference type="InterPro" id="IPR050640">
    <property type="entry name" value="Bact_2-comp_sensor_kinase"/>
</dbReference>
<dbReference type="InterPro" id="IPR036890">
    <property type="entry name" value="HATPase_C_sf"/>
</dbReference>
<evidence type="ECO:0000256" key="5">
    <source>
        <dbReference type="ARBA" id="ARBA00022692"/>
    </source>
</evidence>
<dbReference type="PANTHER" id="PTHR34220">
    <property type="entry name" value="SENSOR HISTIDINE KINASE YPDA"/>
    <property type="match status" value="1"/>
</dbReference>
<keyword evidence="5 12" id="KW-0812">Transmembrane</keyword>
<dbReference type="EMBL" id="BAABYW010000002">
    <property type="protein sequence ID" value="GAA6410909.1"/>
    <property type="molecule type" value="Genomic_DNA"/>
</dbReference>
<keyword evidence="7 14" id="KW-0418">Kinase</keyword>
<dbReference type="RefSeq" id="WP_289069843.1">
    <property type="nucleotide sequence ID" value="NZ_BAABYW010000002.1"/>
</dbReference>
<dbReference type="PANTHER" id="PTHR34220:SF11">
    <property type="entry name" value="SENSOR PROTEIN KINASE HPTS"/>
    <property type="match status" value="1"/>
</dbReference>
<keyword evidence="10" id="KW-0902">Two-component regulatory system</keyword>
<evidence type="ECO:0000256" key="8">
    <source>
        <dbReference type="ARBA" id="ARBA00022840"/>
    </source>
</evidence>
<evidence type="ECO:0000256" key="2">
    <source>
        <dbReference type="ARBA" id="ARBA00022475"/>
    </source>
</evidence>
<evidence type="ECO:0000256" key="7">
    <source>
        <dbReference type="ARBA" id="ARBA00022777"/>
    </source>
</evidence>
<name>A0ABQ0BHG9_9FIRM</name>
<evidence type="ECO:0000256" key="12">
    <source>
        <dbReference type="SAM" id="Phobius"/>
    </source>
</evidence>
<dbReference type="SUPFAM" id="SSF55874">
    <property type="entry name" value="ATPase domain of HSP90 chaperone/DNA topoisomerase II/histidine kinase"/>
    <property type="match status" value="1"/>
</dbReference>
<comment type="subcellular location">
    <subcellularLocation>
        <location evidence="1">Cell membrane</location>
        <topology evidence="1">Multi-pass membrane protein</topology>
    </subcellularLocation>
</comment>
<evidence type="ECO:0000313" key="14">
    <source>
        <dbReference type="EMBL" id="GAA6410909.1"/>
    </source>
</evidence>